<dbReference type="InterPro" id="IPR000160">
    <property type="entry name" value="GGDEF_dom"/>
</dbReference>
<evidence type="ECO:0000256" key="1">
    <source>
        <dbReference type="SAM" id="Phobius"/>
    </source>
</evidence>
<dbReference type="Pfam" id="PF13426">
    <property type="entry name" value="PAS_9"/>
    <property type="match status" value="1"/>
</dbReference>
<dbReference type="InterPro" id="IPR001610">
    <property type="entry name" value="PAC"/>
</dbReference>
<dbReference type="InterPro" id="IPR001633">
    <property type="entry name" value="EAL_dom"/>
</dbReference>
<dbReference type="CDD" id="cd01948">
    <property type="entry name" value="EAL"/>
    <property type="match status" value="1"/>
</dbReference>
<dbReference type="Proteomes" id="UP000192761">
    <property type="component" value="Unassembled WGS sequence"/>
</dbReference>
<dbReference type="GO" id="GO:0003824">
    <property type="term" value="F:catalytic activity"/>
    <property type="evidence" value="ECO:0007669"/>
    <property type="project" value="UniProtKB-ARBA"/>
</dbReference>
<dbReference type="CDD" id="cd00130">
    <property type="entry name" value="PAS"/>
    <property type="match status" value="2"/>
</dbReference>
<feature type="transmembrane region" description="Helical" evidence="1">
    <location>
        <begin position="206"/>
        <end position="224"/>
    </location>
</feature>
<dbReference type="SUPFAM" id="SSF55073">
    <property type="entry name" value="Nucleotide cyclase"/>
    <property type="match status" value="1"/>
</dbReference>
<feature type="transmembrane region" description="Helical" evidence="1">
    <location>
        <begin position="15"/>
        <end position="37"/>
    </location>
</feature>
<reference evidence="6 7" key="1">
    <citation type="submission" date="2017-04" db="EMBL/GenBank/DDBJ databases">
        <authorList>
            <person name="Afonso C.L."/>
            <person name="Miller P.J."/>
            <person name="Scott M.A."/>
            <person name="Spackman E."/>
            <person name="Goraichik I."/>
            <person name="Dimitrov K.M."/>
            <person name="Suarez D.L."/>
            <person name="Swayne D.E."/>
        </authorList>
    </citation>
    <scope>NUCLEOTIDE SEQUENCE [LARGE SCALE GENOMIC DNA]</scope>
    <source>
        <strain evidence="6 7">DSM 23236</strain>
    </source>
</reference>
<dbReference type="PROSITE" id="PS50113">
    <property type="entry name" value="PAC"/>
    <property type="match status" value="2"/>
</dbReference>
<dbReference type="CDD" id="cd01949">
    <property type="entry name" value="GGDEF"/>
    <property type="match status" value="1"/>
</dbReference>
<dbReference type="PROSITE" id="PS50112">
    <property type="entry name" value="PAS"/>
    <property type="match status" value="2"/>
</dbReference>
<dbReference type="NCBIfam" id="TIGR00254">
    <property type="entry name" value="GGDEF"/>
    <property type="match status" value="1"/>
</dbReference>
<dbReference type="SUPFAM" id="SSF141868">
    <property type="entry name" value="EAL domain-like"/>
    <property type="match status" value="1"/>
</dbReference>
<evidence type="ECO:0000259" key="4">
    <source>
        <dbReference type="PROSITE" id="PS50883"/>
    </source>
</evidence>
<dbReference type="SMART" id="SM00086">
    <property type="entry name" value="PAC"/>
    <property type="match status" value="2"/>
</dbReference>
<evidence type="ECO:0000313" key="7">
    <source>
        <dbReference type="Proteomes" id="UP000192761"/>
    </source>
</evidence>
<feature type="domain" description="PAC" evidence="3">
    <location>
        <begin position="318"/>
        <end position="370"/>
    </location>
</feature>
<dbReference type="RefSeq" id="WP_176216881.1">
    <property type="nucleotide sequence ID" value="NZ_FWXD01000011.1"/>
</dbReference>
<evidence type="ECO:0000259" key="2">
    <source>
        <dbReference type="PROSITE" id="PS50112"/>
    </source>
</evidence>
<protein>
    <submittedName>
        <fullName evidence="6">PAS domain S-box-containing protein/diguanylate cyclase (GGDEF) domain-containing protein</fullName>
    </submittedName>
</protein>
<dbReference type="NCBIfam" id="TIGR00229">
    <property type="entry name" value="sensory_box"/>
    <property type="match status" value="2"/>
</dbReference>
<dbReference type="InterPro" id="IPR043128">
    <property type="entry name" value="Rev_trsase/Diguanyl_cyclase"/>
</dbReference>
<keyword evidence="1" id="KW-1133">Transmembrane helix</keyword>
<keyword evidence="1" id="KW-0472">Membrane</keyword>
<keyword evidence="7" id="KW-1185">Reference proteome</keyword>
<dbReference type="Pfam" id="PF08447">
    <property type="entry name" value="PAS_3"/>
    <property type="match status" value="1"/>
</dbReference>
<dbReference type="SUPFAM" id="SSF55785">
    <property type="entry name" value="PYP-like sensor domain (PAS domain)"/>
    <property type="match status" value="2"/>
</dbReference>
<gene>
    <name evidence="6" type="ORF">SAMN02745857_02079</name>
</gene>
<dbReference type="Pfam" id="PF00563">
    <property type="entry name" value="EAL"/>
    <property type="match status" value="1"/>
</dbReference>
<dbReference type="InterPro" id="IPR052155">
    <property type="entry name" value="Biofilm_reg_signaling"/>
</dbReference>
<dbReference type="InterPro" id="IPR000014">
    <property type="entry name" value="PAS"/>
</dbReference>
<name>A0A1W1XMP4_9NEIS</name>
<evidence type="ECO:0000313" key="6">
    <source>
        <dbReference type="EMBL" id="SMC25223.1"/>
    </source>
</evidence>
<dbReference type="FunFam" id="3.30.70.270:FF:000001">
    <property type="entry name" value="Diguanylate cyclase domain protein"/>
    <property type="match status" value="1"/>
</dbReference>
<dbReference type="AlphaFoldDB" id="A0A1W1XMP4"/>
<feature type="domain" description="GGDEF" evidence="5">
    <location>
        <begin position="531"/>
        <end position="664"/>
    </location>
</feature>
<proteinExistence type="predicted"/>
<organism evidence="6 7">
    <name type="scientific">Andreprevotia lacus DSM 23236</name>
    <dbReference type="NCBI Taxonomy" id="1121001"/>
    <lineage>
        <taxon>Bacteria</taxon>
        <taxon>Pseudomonadati</taxon>
        <taxon>Pseudomonadota</taxon>
        <taxon>Betaproteobacteria</taxon>
        <taxon>Neisseriales</taxon>
        <taxon>Chitinibacteraceae</taxon>
        <taxon>Andreprevotia</taxon>
    </lineage>
</organism>
<dbReference type="InterPro" id="IPR035965">
    <property type="entry name" value="PAS-like_dom_sf"/>
</dbReference>
<dbReference type="InterPro" id="IPR035919">
    <property type="entry name" value="EAL_sf"/>
</dbReference>
<evidence type="ECO:0000259" key="3">
    <source>
        <dbReference type="PROSITE" id="PS50113"/>
    </source>
</evidence>
<keyword evidence="1" id="KW-0812">Transmembrane</keyword>
<dbReference type="Gene3D" id="3.30.450.20">
    <property type="entry name" value="PAS domain"/>
    <property type="match status" value="2"/>
</dbReference>
<feature type="domain" description="PAS" evidence="2">
    <location>
        <begin position="371"/>
        <end position="407"/>
    </location>
</feature>
<evidence type="ECO:0000259" key="5">
    <source>
        <dbReference type="PROSITE" id="PS50887"/>
    </source>
</evidence>
<dbReference type="SMART" id="SM00267">
    <property type="entry name" value="GGDEF"/>
    <property type="match status" value="1"/>
</dbReference>
<dbReference type="InterPro" id="IPR013655">
    <property type="entry name" value="PAS_fold_3"/>
</dbReference>
<dbReference type="PROSITE" id="PS50887">
    <property type="entry name" value="GGDEF"/>
    <property type="match status" value="1"/>
</dbReference>
<dbReference type="Pfam" id="PF00990">
    <property type="entry name" value="GGDEF"/>
    <property type="match status" value="1"/>
</dbReference>
<dbReference type="EMBL" id="FWXD01000011">
    <property type="protein sequence ID" value="SMC25223.1"/>
    <property type="molecule type" value="Genomic_DNA"/>
</dbReference>
<feature type="domain" description="PAC" evidence="3">
    <location>
        <begin position="447"/>
        <end position="499"/>
    </location>
</feature>
<dbReference type="Gene3D" id="3.30.70.270">
    <property type="match status" value="1"/>
</dbReference>
<dbReference type="InterPro" id="IPR000700">
    <property type="entry name" value="PAS-assoc_C"/>
</dbReference>
<dbReference type="STRING" id="1121001.SAMN02745857_02079"/>
<feature type="domain" description="PAS" evidence="2">
    <location>
        <begin position="243"/>
        <end position="315"/>
    </location>
</feature>
<dbReference type="PROSITE" id="PS50883">
    <property type="entry name" value="EAL"/>
    <property type="match status" value="1"/>
</dbReference>
<dbReference type="Gene3D" id="3.20.20.450">
    <property type="entry name" value="EAL domain"/>
    <property type="match status" value="1"/>
</dbReference>
<feature type="domain" description="EAL" evidence="4">
    <location>
        <begin position="675"/>
        <end position="925"/>
    </location>
</feature>
<dbReference type="SMART" id="SM00091">
    <property type="entry name" value="PAS"/>
    <property type="match status" value="2"/>
</dbReference>
<dbReference type="PANTHER" id="PTHR44757">
    <property type="entry name" value="DIGUANYLATE CYCLASE DGCP"/>
    <property type="match status" value="1"/>
</dbReference>
<sequence length="934" mass="103754">MPTPRLHGYSGLLRLIWPFVLVVALLALLSMGSINVLSAMRAYVAGESLWSKGQKDAIQALGIYLDTRDPAAYARYREAMSVPEGDRIARLTLDTAKPDFAAAERGLLAGGNSPADIPGMIWLFRTFRNISYMDRAISVWALGDQHLAQLDTVARSVRSAAEQGTLDAAAIRRARSELDRINNALTPIERKFSNTLGEASQAIRNVLYYSNFGAALVLILLAVWRTRRHMAERDRLEGALQASEERLQLAVSGSHYGVWDWDIPANLVYLSPQYRALFGFPGQHDQLDFDAVFARVHPEDQATVRAAMASHFADNSVYETEFRLRTADDCYRWYHAHGQASRDGTGIPQRMAGTFEDVTERKRMEAALQAEQERALVTLASIGDAVLTTDTQGSISYMNPAAEVLLGVRHATGLRFSTTCHLIDEARNEQEFDPVGQVLAGESADTEGRNLWLIRKDGSETAVRLVAAPMHDEAGHIAGAALAFHDMTRERQFVAHLSWQASHDELTGLVNRREFEQRLGRLLAERPQRVIHHALLFLDLDQFKLVNDTSGHASGDELLRQVCSTLQRHLRVDDTLARLGGDEFGVILQGCRLEPATRIAETLREAIETLHFAWGGQPFNISVSIGLVALDDTPYTLEDSMRAADVACYMAKEKGRNRVQHYQPGDAEITVRYGEMEWVQRIHRALEEHRFCLYAQDIVALAEPDHRHVELLLRLINDDGSVVPPSAFIPAAERYNLMPLLDRWVVRTALASMRQQPETLICSINLSGASIGDDAFLEFVCTQLQDSGVEASHVCFEITETTAIANLNRATLFIHALKARGCRFSLDDFGAGMSSFAYLKHLPVDYLKIDGAFVKGMVNDASDRAMVEAINHIGHVMGKRTIAEFVENEAILTTTREIGIDYAQGYALCRPQPFSLPDAAATPLHTERGKDAVS</sequence>
<accession>A0A1W1XMP4</accession>
<dbReference type="PANTHER" id="PTHR44757:SF4">
    <property type="entry name" value="DIGUANYLATE CYCLASE DGCE-RELATED"/>
    <property type="match status" value="1"/>
</dbReference>
<dbReference type="SMART" id="SM00052">
    <property type="entry name" value="EAL"/>
    <property type="match status" value="1"/>
</dbReference>
<dbReference type="InterPro" id="IPR029787">
    <property type="entry name" value="Nucleotide_cyclase"/>
</dbReference>